<dbReference type="InterPro" id="IPR034660">
    <property type="entry name" value="DinB/YfiT-like"/>
</dbReference>
<dbReference type="Gene3D" id="1.20.120.450">
    <property type="entry name" value="dinb family like domain"/>
    <property type="match status" value="1"/>
</dbReference>
<dbReference type="RefSeq" id="WP_190886596.1">
    <property type="nucleotide sequence ID" value="NZ_JACWZY010000005.1"/>
</dbReference>
<reference evidence="2" key="1">
    <citation type="submission" date="2020-09" db="EMBL/GenBank/DDBJ databases">
        <authorList>
            <person name="Kim M.K."/>
        </authorList>
    </citation>
    <scope>NUCLEOTIDE SEQUENCE</scope>
    <source>
        <strain evidence="2">BT702</strain>
    </source>
</reference>
<dbReference type="EMBL" id="JACWZY010000005">
    <property type="protein sequence ID" value="MBD2700743.1"/>
    <property type="molecule type" value="Genomic_DNA"/>
</dbReference>
<keyword evidence="3" id="KW-1185">Reference proteome</keyword>
<name>A0A926XZI8_9BACT</name>
<evidence type="ECO:0000313" key="3">
    <source>
        <dbReference type="Proteomes" id="UP000598820"/>
    </source>
</evidence>
<dbReference type="InterPro" id="IPR024775">
    <property type="entry name" value="DinB-like"/>
</dbReference>
<gene>
    <name evidence="2" type="ORF">IC229_08850</name>
</gene>
<dbReference type="AlphaFoldDB" id="A0A926XZI8"/>
<organism evidence="2 3">
    <name type="scientific">Spirosoma profusum</name>
    <dbReference type="NCBI Taxonomy" id="2771354"/>
    <lineage>
        <taxon>Bacteria</taxon>
        <taxon>Pseudomonadati</taxon>
        <taxon>Bacteroidota</taxon>
        <taxon>Cytophagia</taxon>
        <taxon>Cytophagales</taxon>
        <taxon>Cytophagaceae</taxon>
        <taxon>Spirosoma</taxon>
    </lineage>
</organism>
<evidence type="ECO:0000313" key="2">
    <source>
        <dbReference type="EMBL" id="MBD2700743.1"/>
    </source>
</evidence>
<feature type="domain" description="DinB-like" evidence="1">
    <location>
        <begin position="17"/>
        <end position="139"/>
    </location>
</feature>
<accession>A0A926XZI8</accession>
<evidence type="ECO:0000259" key="1">
    <source>
        <dbReference type="Pfam" id="PF12867"/>
    </source>
</evidence>
<protein>
    <submittedName>
        <fullName evidence="2">DinB family protein</fullName>
    </submittedName>
</protein>
<dbReference type="Pfam" id="PF12867">
    <property type="entry name" value="DinB_2"/>
    <property type="match status" value="1"/>
</dbReference>
<sequence length="156" mass="17317">MTTESIRQMWQMSQAPSLGATRKLTPATYRHRLTAETASAGFIALHTAEVMHRFAYMLFGRPVSIPLQTVGGVSDEGQPFDLVAVQQSVEDAFAMITEQIGQLTDEQWAEPIPSPFGEWPRVQVLIFLMHHNSYHAGQIAQAAKKGTEVARLEPQP</sequence>
<proteinExistence type="predicted"/>
<dbReference type="SUPFAM" id="SSF109854">
    <property type="entry name" value="DinB/YfiT-like putative metalloenzymes"/>
    <property type="match status" value="1"/>
</dbReference>
<dbReference type="Proteomes" id="UP000598820">
    <property type="component" value="Unassembled WGS sequence"/>
</dbReference>
<comment type="caution">
    <text evidence="2">The sequence shown here is derived from an EMBL/GenBank/DDBJ whole genome shotgun (WGS) entry which is preliminary data.</text>
</comment>